<evidence type="ECO:0000313" key="3">
    <source>
        <dbReference type="Proteomes" id="UP000254866"/>
    </source>
</evidence>
<feature type="compositionally biased region" description="Polar residues" evidence="1">
    <location>
        <begin position="676"/>
        <end position="694"/>
    </location>
</feature>
<name>A0A370TGH0_9HELO</name>
<feature type="region of interest" description="Disordered" evidence="1">
    <location>
        <begin position="733"/>
        <end position="767"/>
    </location>
</feature>
<dbReference type="STRING" id="2656787.A0A370TGH0"/>
<dbReference type="AlphaFoldDB" id="A0A370TGH0"/>
<dbReference type="Proteomes" id="UP000254866">
    <property type="component" value="Unassembled WGS sequence"/>
</dbReference>
<feature type="compositionally biased region" description="Polar residues" evidence="1">
    <location>
        <begin position="26"/>
        <end position="45"/>
    </location>
</feature>
<evidence type="ECO:0000313" key="2">
    <source>
        <dbReference type="EMBL" id="RDL33997.1"/>
    </source>
</evidence>
<protein>
    <submittedName>
        <fullName evidence="2">Uncharacterized protein</fullName>
    </submittedName>
</protein>
<dbReference type="OrthoDB" id="3903267at2759"/>
<comment type="caution">
    <text evidence="2">The sequence shown here is derived from an EMBL/GenBank/DDBJ whole genome shotgun (WGS) entry which is preliminary data.</text>
</comment>
<feature type="region of interest" description="Disordered" evidence="1">
    <location>
        <begin position="498"/>
        <end position="521"/>
    </location>
</feature>
<feature type="compositionally biased region" description="Basic residues" evidence="1">
    <location>
        <begin position="286"/>
        <end position="299"/>
    </location>
</feature>
<feature type="region of interest" description="Disordered" evidence="1">
    <location>
        <begin position="230"/>
        <end position="394"/>
    </location>
</feature>
<dbReference type="GeneID" id="43601214"/>
<sequence>MACIGGNSADKVMTPQMACKLDKRGSANTIVEPSEQSTAVKTIQNRKADSPGADTSDSDDNDNDIGDDAGYDTDEFDPGTNNKQIQRSQIARPSRARTGRPHPNGRFVGRQLVMWHRPRMIEKLLLHVQYECQRAGLPIPWDKVVKRLTPGSSGTAAVQHLNRLRDVIVSEGHMVPPLLGKLGTAQDPRIRGYIRDMDEESPIATRIVDWNETIEDRKENLVVPGVVRGSGNYRRRRQQQTEIKTEPTGDEPFNSESANIKQSGGGRRSRLPKKLQEDRSIANARKANRPPSKAKRATKGKADATTTNVQEVGATELDSDDDYDPKATQKPKAPRRRSTRTPIKVEYQSESEHDQSSSDDEPGNEAKTSNEALGGNERDSPATPAKSYSSDDGLMTPPASALPIVKLCLDPSILARFPAGVSGGTPAKLIETPVQHGSLKHSFSNGSEDELLDVSPSILRSKKVAKLRHGNVGQYSNGRADAPTSGTRAELMRNEQMYTPKPNAKNTADNKPRNPPPKMEPLIRYDQGQVKYGKSFPLMSRSLHARTGSSNSATKPYDLDPMNALIQQNPLTSLNFAARQAPMNGGYGVPNLSNFQSAATSMASHWNGRHSTSASQSHGLPNYSYQMPLYSDDSLVDFPNSIHGNSWPSSASYHPTLLNQGWEDAEGNGNDAHVHSTPTSHRTSSNAVGSTMTKYKNAHPDDMSSRTCSSPSSVQWTPSGQTCLFDVDDMLMQSPPHRSFPTRTPPTTDGGNGISSGKHPSYGSSFF</sequence>
<gene>
    <name evidence="2" type="ORF">BP5553_08365</name>
</gene>
<feature type="compositionally biased region" description="Polar residues" evidence="1">
    <location>
        <begin position="705"/>
        <end position="715"/>
    </location>
</feature>
<feature type="compositionally biased region" description="Acidic residues" evidence="1">
    <location>
        <begin position="56"/>
        <end position="77"/>
    </location>
</feature>
<feature type="region of interest" description="Disordered" evidence="1">
    <location>
        <begin position="25"/>
        <end position="105"/>
    </location>
</feature>
<accession>A0A370TGH0</accession>
<dbReference type="EMBL" id="NPIC01000008">
    <property type="protein sequence ID" value="RDL33997.1"/>
    <property type="molecule type" value="Genomic_DNA"/>
</dbReference>
<proteinExistence type="predicted"/>
<organism evidence="2 3">
    <name type="scientific">Venustampulla echinocandica</name>
    <dbReference type="NCBI Taxonomy" id="2656787"/>
    <lineage>
        <taxon>Eukaryota</taxon>
        <taxon>Fungi</taxon>
        <taxon>Dikarya</taxon>
        <taxon>Ascomycota</taxon>
        <taxon>Pezizomycotina</taxon>
        <taxon>Leotiomycetes</taxon>
        <taxon>Helotiales</taxon>
        <taxon>Pleuroascaceae</taxon>
        <taxon>Venustampulla</taxon>
    </lineage>
</organism>
<feature type="region of interest" description="Disordered" evidence="1">
    <location>
        <begin position="665"/>
        <end position="715"/>
    </location>
</feature>
<dbReference type="RefSeq" id="XP_031867279.1">
    <property type="nucleotide sequence ID" value="XM_032016988.1"/>
</dbReference>
<evidence type="ECO:0000256" key="1">
    <source>
        <dbReference type="SAM" id="MobiDB-lite"/>
    </source>
</evidence>
<feature type="compositionally biased region" description="Polar residues" evidence="1">
    <location>
        <begin position="79"/>
        <end position="91"/>
    </location>
</feature>
<reference evidence="2 3" key="1">
    <citation type="journal article" date="2018" name="IMA Fungus">
        <title>IMA Genome-F 9: Draft genome sequence of Annulohypoxylon stygium, Aspergillus mulundensis, Berkeleyomyces basicola (syn. Thielaviopsis basicola), Ceratocystis smalleyi, two Cercospora beticola strains, Coleophoma cylindrospora, Fusarium fracticaudum, Phialophora cf. hyalina, and Morchella septimelata.</title>
        <authorList>
            <person name="Wingfield B.D."/>
            <person name="Bills G.F."/>
            <person name="Dong Y."/>
            <person name="Huang W."/>
            <person name="Nel W.J."/>
            <person name="Swalarsk-Parry B.S."/>
            <person name="Vaghefi N."/>
            <person name="Wilken P.M."/>
            <person name="An Z."/>
            <person name="de Beer Z.W."/>
            <person name="De Vos L."/>
            <person name="Chen L."/>
            <person name="Duong T.A."/>
            <person name="Gao Y."/>
            <person name="Hammerbacher A."/>
            <person name="Kikkert J.R."/>
            <person name="Li Y."/>
            <person name="Li H."/>
            <person name="Li K."/>
            <person name="Li Q."/>
            <person name="Liu X."/>
            <person name="Ma X."/>
            <person name="Naidoo K."/>
            <person name="Pethybridge S.J."/>
            <person name="Sun J."/>
            <person name="Steenkamp E.T."/>
            <person name="van der Nest M.A."/>
            <person name="van Wyk S."/>
            <person name="Wingfield M.J."/>
            <person name="Xiong C."/>
            <person name="Yue Q."/>
            <person name="Zhang X."/>
        </authorList>
    </citation>
    <scope>NUCLEOTIDE SEQUENCE [LARGE SCALE GENOMIC DNA]</scope>
    <source>
        <strain evidence="2 3">BP 5553</strain>
    </source>
</reference>
<keyword evidence="3" id="KW-1185">Reference proteome</keyword>